<evidence type="ECO:0000313" key="4">
    <source>
        <dbReference type="Proteomes" id="UP000756710"/>
    </source>
</evidence>
<dbReference type="EMBL" id="LK022848">
    <property type="protein sequence ID" value="CDR02754.1"/>
    <property type="molecule type" value="Genomic_DNA"/>
</dbReference>
<dbReference type="Proteomes" id="UP000756710">
    <property type="component" value="Unassembled WGS sequence"/>
</dbReference>
<dbReference type="InterPro" id="IPR000073">
    <property type="entry name" value="AB_hydrolase_1"/>
</dbReference>
<accession>A0A060ZCZ9</accession>
<proteinExistence type="predicted"/>
<keyword evidence="2" id="KW-0378">Hydrolase</keyword>
<dbReference type="Gene3D" id="3.40.50.1820">
    <property type="entry name" value="alpha/beta hydrolase"/>
    <property type="match status" value="1"/>
</dbReference>
<dbReference type="PANTHER" id="PTHR43798:SF33">
    <property type="entry name" value="HYDROLASE, PUTATIVE (AFU_ORTHOLOGUE AFUA_2G14860)-RELATED"/>
    <property type="match status" value="1"/>
</dbReference>
<evidence type="ECO:0000313" key="3">
    <source>
        <dbReference type="EMBL" id="MBP2066394.1"/>
    </source>
</evidence>
<dbReference type="GO" id="GO:0016020">
    <property type="term" value="C:membrane"/>
    <property type="evidence" value="ECO:0007669"/>
    <property type="project" value="TreeGrafter"/>
</dbReference>
<dbReference type="SUPFAM" id="SSF53474">
    <property type="entry name" value="alpha/beta-Hydrolases"/>
    <property type="match status" value="1"/>
</dbReference>
<dbReference type="InterPro" id="IPR029058">
    <property type="entry name" value="AB_hydrolase_fold"/>
</dbReference>
<evidence type="ECO:0000313" key="2">
    <source>
        <dbReference type="EMBL" id="CDR02754.1"/>
    </source>
</evidence>
<dbReference type="Pfam" id="PF00561">
    <property type="entry name" value="Abhydrolase_1"/>
    <property type="match status" value="1"/>
</dbReference>
<protein>
    <submittedName>
        <fullName evidence="2">Alpha/beta hydrolase fold containing protein</fullName>
    </submittedName>
    <submittedName>
        <fullName evidence="3">Pimeloyl-ACP methyl ester carboxylesterase</fullName>
    </submittedName>
</protein>
<gene>
    <name evidence="3" type="ORF">J2Z30_007443</name>
    <name evidence="2" type="ORF">SIRAN902</name>
</gene>
<reference evidence="2" key="1">
    <citation type="submission" date="2014-05" db="EMBL/GenBank/DDBJ databases">
        <authorList>
            <person name="Horn Fabian"/>
        </authorList>
    </citation>
    <scope>NUCLEOTIDE SEQUENCE</scope>
</reference>
<reference evidence="3 4" key="2">
    <citation type="submission" date="2021-03" db="EMBL/GenBank/DDBJ databases">
        <title>Genomic Encyclopedia of Type Strains, Phase IV (KMG-IV): sequencing the most valuable type-strain genomes for metagenomic binning, comparative biology and taxonomic classification.</title>
        <authorList>
            <person name="Goeker M."/>
        </authorList>
    </citation>
    <scope>NUCLEOTIDE SEQUENCE [LARGE SCALE GENOMIC DNA]</scope>
    <source>
        <strain evidence="3 4">DSM 41954</strain>
    </source>
</reference>
<dbReference type="HOGENOM" id="CLU_084723_0_0_11"/>
<name>A0A060ZCZ9_9ACTN</name>
<dbReference type="GO" id="GO:0016787">
    <property type="term" value="F:hydrolase activity"/>
    <property type="evidence" value="ECO:0007669"/>
    <property type="project" value="UniProtKB-KW"/>
</dbReference>
<dbReference type="RefSeq" id="WP_044567286.1">
    <property type="nucleotide sequence ID" value="NZ_BAABDR010000053.1"/>
</dbReference>
<dbReference type="PANTHER" id="PTHR43798">
    <property type="entry name" value="MONOACYLGLYCEROL LIPASE"/>
    <property type="match status" value="1"/>
</dbReference>
<evidence type="ECO:0000259" key="1">
    <source>
        <dbReference type="Pfam" id="PF00561"/>
    </source>
</evidence>
<dbReference type="EMBL" id="JAGGLR010000024">
    <property type="protein sequence ID" value="MBP2066394.1"/>
    <property type="molecule type" value="Genomic_DNA"/>
</dbReference>
<organism evidence="2">
    <name type="scientific">Streptomyces iranensis</name>
    <dbReference type="NCBI Taxonomy" id="576784"/>
    <lineage>
        <taxon>Bacteria</taxon>
        <taxon>Bacillati</taxon>
        <taxon>Actinomycetota</taxon>
        <taxon>Actinomycetes</taxon>
        <taxon>Kitasatosporales</taxon>
        <taxon>Streptomycetaceae</taxon>
        <taxon>Streptomyces</taxon>
        <taxon>Streptomyces violaceusniger group</taxon>
    </lineage>
</organism>
<sequence length="258" mass="27405">MTVSLRGIRFAYSDEGSGPVVLTAHGLCGSRASERRANLTDYSVVTSAGRRLISYDARGHGESEGTGDPADYSWKSQGEDMVELVRHFSPAAPVSAIGCSMGTGALLHAVTTDPERFDRLVLTAPPTAWEARAAQSDVYRQLADYAQQKGVEALVKVLAKAPVPAVFAEVEGFPPTPDVTAEFLPAVLLGAGISDLPPLDTIARITQPTLILAWADDPGHPVSLSEKLAATIPGSTLHVSETRADLRTWGERAADFLK</sequence>
<feature type="domain" description="AB hydrolase-1" evidence="1">
    <location>
        <begin position="19"/>
        <end position="129"/>
    </location>
</feature>
<dbReference type="InterPro" id="IPR050266">
    <property type="entry name" value="AB_hydrolase_sf"/>
</dbReference>
<dbReference type="AlphaFoldDB" id="A0A060ZCZ9"/>
<dbReference type="PRINTS" id="PR00111">
    <property type="entry name" value="ABHYDROLASE"/>
</dbReference>
<keyword evidence="4" id="KW-1185">Reference proteome</keyword>